<sequence>MGLKRHKDKTWEWTDSWCFSNEAKPECECDGVMELKDVNIKGGSYNIGGDHRYPAYDNPYLEKIWVCNKCGFVFVE</sequence>
<reference evidence="2" key="1">
    <citation type="submission" date="2020-03" db="EMBL/GenBank/DDBJ databases">
        <title>The deep terrestrial virosphere.</title>
        <authorList>
            <person name="Holmfeldt K."/>
            <person name="Nilsson E."/>
            <person name="Simone D."/>
            <person name="Lopez-Fernandez M."/>
            <person name="Wu X."/>
            <person name="de Brujin I."/>
            <person name="Lundin D."/>
            <person name="Andersson A."/>
            <person name="Bertilsson S."/>
            <person name="Dopson M."/>
        </authorList>
    </citation>
    <scope>NUCLEOTIDE SEQUENCE</scope>
    <source>
        <strain evidence="1">MM171A00966</strain>
        <strain evidence="2">MM171B01382</strain>
    </source>
</reference>
<accession>A0A6M3MAQ3</accession>
<name>A0A6M3MAQ3_9ZZZZ</name>
<protein>
    <submittedName>
        <fullName evidence="2">Uncharacterized protein</fullName>
    </submittedName>
</protein>
<evidence type="ECO:0000313" key="2">
    <source>
        <dbReference type="EMBL" id="QJB02276.1"/>
    </source>
</evidence>
<evidence type="ECO:0000313" key="1">
    <source>
        <dbReference type="EMBL" id="QJA99579.1"/>
    </source>
</evidence>
<dbReference type="EMBL" id="MT143771">
    <property type="protein sequence ID" value="QJB02276.1"/>
    <property type="molecule type" value="Genomic_DNA"/>
</dbReference>
<gene>
    <name evidence="1" type="ORF">MM171A00966_0016</name>
    <name evidence="2" type="ORF">MM171B01382_0012</name>
</gene>
<dbReference type="AlphaFoldDB" id="A0A6M3MAQ3"/>
<dbReference type="EMBL" id="MT143657">
    <property type="protein sequence ID" value="QJA99579.1"/>
    <property type="molecule type" value="Genomic_DNA"/>
</dbReference>
<proteinExistence type="predicted"/>
<organism evidence="2">
    <name type="scientific">viral metagenome</name>
    <dbReference type="NCBI Taxonomy" id="1070528"/>
    <lineage>
        <taxon>unclassified sequences</taxon>
        <taxon>metagenomes</taxon>
        <taxon>organismal metagenomes</taxon>
    </lineage>
</organism>